<proteinExistence type="predicted"/>
<name>A0A1V3XDA8_MYCKA</name>
<dbReference type="Proteomes" id="UP000188532">
    <property type="component" value="Unassembled WGS sequence"/>
</dbReference>
<accession>A0A1V3XDA8</accession>
<dbReference type="EMBL" id="MVBN01000003">
    <property type="protein sequence ID" value="OOK77080.1"/>
    <property type="molecule type" value="Genomic_DNA"/>
</dbReference>
<reference evidence="1 2" key="1">
    <citation type="submission" date="2017-02" db="EMBL/GenBank/DDBJ databases">
        <title>Complete genome sequences of Mycobacterium kansasii strains isolated from rhesus macaques.</title>
        <authorList>
            <person name="Panda A."/>
            <person name="Nagaraj S."/>
            <person name="Zhao X."/>
            <person name="Tettelin H."/>
            <person name="Detolla L.J."/>
        </authorList>
    </citation>
    <scope>NUCLEOTIDE SEQUENCE [LARGE SCALE GENOMIC DNA]</scope>
    <source>
        <strain evidence="1 2">11-3469</strain>
    </source>
</reference>
<sequence length="60" mass="6823">MNLLIDDLHDDLIIRDDLEDPGKGTVRREKDLQVAVELSYVYVGQHGSRHIFTPVPGPMH</sequence>
<organism evidence="1 2">
    <name type="scientific">Mycobacterium kansasii</name>
    <dbReference type="NCBI Taxonomy" id="1768"/>
    <lineage>
        <taxon>Bacteria</taxon>
        <taxon>Bacillati</taxon>
        <taxon>Actinomycetota</taxon>
        <taxon>Actinomycetes</taxon>
        <taxon>Mycobacteriales</taxon>
        <taxon>Mycobacteriaceae</taxon>
        <taxon>Mycobacterium</taxon>
    </lineage>
</organism>
<evidence type="ECO:0000313" key="2">
    <source>
        <dbReference type="Proteomes" id="UP000188532"/>
    </source>
</evidence>
<gene>
    <name evidence="1" type="ORF">BZL29_3978</name>
</gene>
<protein>
    <submittedName>
        <fullName evidence="1">Uncharacterized protein</fullName>
    </submittedName>
</protein>
<comment type="caution">
    <text evidence="1">The sequence shown here is derived from an EMBL/GenBank/DDBJ whole genome shotgun (WGS) entry which is preliminary data.</text>
</comment>
<dbReference type="AlphaFoldDB" id="A0A1V3XDA8"/>
<evidence type="ECO:0000313" key="1">
    <source>
        <dbReference type="EMBL" id="OOK77080.1"/>
    </source>
</evidence>